<evidence type="ECO:0000256" key="4">
    <source>
        <dbReference type="ARBA" id="ARBA00023136"/>
    </source>
</evidence>
<accession>A0ABT2U8V4</accession>
<feature type="transmembrane region" description="Helical" evidence="5">
    <location>
        <begin position="114"/>
        <end position="147"/>
    </location>
</feature>
<dbReference type="PANTHER" id="PTHR38452:SF1">
    <property type="entry name" value="UPF0756 MEMBRANE PROTEIN YEAL"/>
    <property type="match status" value="1"/>
</dbReference>
<feature type="transmembrane region" description="Helical" evidence="5">
    <location>
        <begin position="83"/>
        <end position="102"/>
    </location>
</feature>
<comment type="caution">
    <text evidence="6">The sequence shown here is derived from an EMBL/GenBank/DDBJ whole genome shotgun (WGS) entry which is preliminary data.</text>
</comment>
<protein>
    <recommendedName>
        <fullName evidence="5">UPF0756 membrane protein OB236_02830</fullName>
    </recommendedName>
</protein>
<evidence type="ECO:0000256" key="1">
    <source>
        <dbReference type="ARBA" id="ARBA00022475"/>
    </source>
</evidence>
<evidence type="ECO:0000313" key="7">
    <source>
        <dbReference type="Proteomes" id="UP001652445"/>
    </source>
</evidence>
<feature type="transmembrane region" description="Helical" evidence="5">
    <location>
        <begin position="53"/>
        <end position="71"/>
    </location>
</feature>
<evidence type="ECO:0000256" key="2">
    <source>
        <dbReference type="ARBA" id="ARBA00022692"/>
    </source>
</evidence>
<dbReference type="RefSeq" id="WP_076229649.1">
    <property type="nucleotide sequence ID" value="NZ_JAOQIO010000007.1"/>
</dbReference>
<organism evidence="6 7">
    <name type="scientific">Paenibacillus baimaensis</name>
    <dbReference type="NCBI Taxonomy" id="2982185"/>
    <lineage>
        <taxon>Bacteria</taxon>
        <taxon>Bacillati</taxon>
        <taxon>Bacillota</taxon>
        <taxon>Bacilli</taxon>
        <taxon>Bacillales</taxon>
        <taxon>Paenibacillaceae</taxon>
        <taxon>Paenibacillus</taxon>
    </lineage>
</organism>
<dbReference type="PANTHER" id="PTHR38452">
    <property type="entry name" value="UPF0756 MEMBRANE PROTEIN YEAL"/>
    <property type="match status" value="1"/>
</dbReference>
<dbReference type="Proteomes" id="UP001652445">
    <property type="component" value="Unassembled WGS sequence"/>
</dbReference>
<evidence type="ECO:0000256" key="3">
    <source>
        <dbReference type="ARBA" id="ARBA00022989"/>
    </source>
</evidence>
<proteinExistence type="inferred from homology"/>
<dbReference type="HAMAP" id="MF_01874">
    <property type="entry name" value="UPF0756"/>
    <property type="match status" value="1"/>
</dbReference>
<sequence>MSQVDMPSILLVLLAFLGIMSSNSSITIAAVFLLLLRVLNLQQAFPWIEKHGLSIGIIILMIGILAPLASGSMSLESLYKSFLNWKSIAAILVGVGVAYLGGRGVQLMSAQPSIVTALIIGTIIGVAFLKGVPVGPLIAAGILSLIIGKS</sequence>
<dbReference type="Pfam" id="PF04284">
    <property type="entry name" value="DUF441"/>
    <property type="match status" value="1"/>
</dbReference>
<evidence type="ECO:0000256" key="5">
    <source>
        <dbReference type="HAMAP-Rule" id="MF_01874"/>
    </source>
</evidence>
<comment type="subcellular location">
    <subcellularLocation>
        <location evidence="5">Cell membrane</location>
        <topology evidence="5">Multi-pass membrane protein</topology>
    </subcellularLocation>
</comment>
<keyword evidence="1 5" id="KW-1003">Cell membrane</keyword>
<dbReference type="EMBL" id="JAOQIO010000007">
    <property type="protein sequence ID" value="MCU6791056.1"/>
    <property type="molecule type" value="Genomic_DNA"/>
</dbReference>
<evidence type="ECO:0000313" key="6">
    <source>
        <dbReference type="EMBL" id="MCU6791056.1"/>
    </source>
</evidence>
<keyword evidence="2 5" id="KW-0812">Transmembrane</keyword>
<comment type="caution">
    <text evidence="5">Lacks conserved residue(s) required for the propagation of feature annotation.</text>
</comment>
<comment type="similarity">
    <text evidence="5">Belongs to the UPF0756 family.</text>
</comment>
<keyword evidence="7" id="KW-1185">Reference proteome</keyword>
<reference evidence="6 7" key="1">
    <citation type="submission" date="2022-09" db="EMBL/GenBank/DDBJ databases">
        <authorList>
            <person name="Han X.L."/>
            <person name="Wang Q."/>
            <person name="Lu T."/>
        </authorList>
    </citation>
    <scope>NUCLEOTIDE SEQUENCE [LARGE SCALE GENOMIC DNA]</scope>
    <source>
        <strain evidence="6 7">WQ 127069</strain>
    </source>
</reference>
<gene>
    <name evidence="6" type="ORF">OB236_02830</name>
</gene>
<name>A0ABT2U8V4_9BACL</name>
<dbReference type="InterPro" id="IPR007382">
    <property type="entry name" value="UPF0756_TM"/>
</dbReference>
<keyword evidence="4 5" id="KW-0472">Membrane</keyword>
<keyword evidence="3 5" id="KW-1133">Transmembrane helix</keyword>